<dbReference type="InterPro" id="IPR003352">
    <property type="entry name" value="PTS_EIIC"/>
</dbReference>
<feature type="transmembrane region" description="Helical" evidence="9">
    <location>
        <begin position="112"/>
        <end position="131"/>
    </location>
</feature>
<dbReference type="InterPro" id="IPR001633">
    <property type="entry name" value="EAL_dom"/>
</dbReference>
<dbReference type="PANTHER" id="PTHR33989:SF4">
    <property type="entry name" value="PTS SYSTEM N,N'-DIACETYLCHITOBIOSE-SPECIFIC EIIC COMPONENT"/>
    <property type="match status" value="1"/>
</dbReference>
<reference evidence="12" key="1">
    <citation type="journal article" date="2021" name="PeerJ">
        <title>Extensive microbial diversity within the chicken gut microbiome revealed by metagenomics and culture.</title>
        <authorList>
            <person name="Gilroy R."/>
            <person name="Ravi A."/>
            <person name="Getino M."/>
            <person name="Pursley I."/>
            <person name="Horton D.L."/>
            <person name="Alikhan N.F."/>
            <person name="Baker D."/>
            <person name="Gharbi K."/>
            <person name="Hall N."/>
            <person name="Watson M."/>
            <person name="Adriaenssens E.M."/>
            <person name="Foster-Nyarko E."/>
            <person name="Jarju S."/>
            <person name="Secka A."/>
            <person name="Antonio M."/>
            <person name="Oren A."/>
            <person name="Chaudhuri R.R."/>
            <person name="La Ragione R."/>
            <person name="Hildebrand F."/>
            <person name="Pallen M.J."/>
        </authorList>
    </citation>
    <scope>NUCLEOTIDE SEQUENCE</scope>
    <source>
        <strain evidence="12">ChiSxjej5B17-1746</strain>
    </source>
</reference>
<evidence type="ECO:0000256" key="3">
    <source>
        <dbReference type="ARBA" id="ARBA00022475"/>
    </source>
</evidence>
<keyword evidence="6 9" id="KW-1133">Transmembrane helix</keyword>
<dbReference type="GO" id="GO:0009401">
    <property type="term" value="P:phosphoenolpyruvate-dependent sugar phosphotransferase system"/>
    <property type="evidence" value="ECO:0007669"/>
    <property type="project" value="InterPro"/>
</dbReference>
<evidence type="ECO:0000313" key="12">
    <source>
        <dbReference type="EMBL" id="HIW78656.1"/>
    </source>
</evidence>
<evidence type="ECO:0000256" key="4">
    <source>
        <dbReference type="ARBA" id="ARBA00022597"/>
    </source>
</evidence>
<feature type="transmembrane region" description="Helical" evidence="9">
    <location>
        <begin position="294"/>
        <end position="313"/>
    </location>
</feature>
<evidence type="ECO:0000256" key="6">
    <source>
        <dbReference type="ARBA" id="ARBA00022989"/>
    </source>
</evidence>
<dbReference type="NCBIfam" id="TIGR00410">
    <property type="entry name" value="lacE"/>
    <property type="match status" value="1"/>
</dbReference>
<dbReference type="PANTHER" id="PTHR33989">
    <property type="match status" value="1"/>
</dbReference>
<organism evidence="12 13">
    <name type="scientific">Candidatus Bilophila faecipullorum</name>
    <dbReference type="NCBI Taxonomy" id="2838482"/>
    <lineage>
        <taxon>Bacteria</taxon>
        <taxon>Pseudomonadati</taxon>
        <taxon>Thermodesulfobacteriota</taxon>
        <taxon>Desulfovibrionia</taxon>
        <taxon>Desulfovibrionales</taxon>
        <taxon>Desulfovibrionaceae</taxon>
        <taxon>Bilophila</taxon>
    </lineage>
</organism>
<feature type="domain" description="EAL" evidence="10">
    <location>
        <begin position="462"/>
        <end position="716"/>
    </location>
</feature>
<reference evidence="12" key="2">
    <citation type="submission" date="2021-04" db="EMBL/GenBank/DDBJ databases">
        <authorList>
            <person name="Gilroy R."/>
        </authorList>
    </citation>
    <scope>NUCLEOTIDE SEQUENCE</scope>
    <source>
        <strain evidence="12">ChiSxjej5B17-1746</strain>
    </source>
</reference>
<keyword evidence="5 9" id="KW-0812">Transmembrane</keyword>
<evidence type="ECO:0000256" key="2">
    <source>
        <dbReference type="ARBA" id="ARBA00022448"/>
    </source>
</evidence>
<dbReference type="PROSITE" id="PS50883">
    <property type="entry name" value="EAL"/>
    <property type="match status" value="1"/>
</dbReference>
<feature type="region of interest" description="Disordered" evidence="8">
    <location>
        <begin position="721"/>
        <end position="752"/>
    </location>
</feature>
<evidence type="ECO:0000256" key="1">
    <source>
        <dbReference type="ARBA" id="ARBA00004651"/>
    </source>
</evidence>
<sequence length="752" mass="81041">MIRKLCDISRKIEEVLLPWADHVSSSPTLAAIRSALVVTLPLMFLGSLAELLNSFPLPSYQAFMAAHFGPDWPLLGNILKDGTFSVMSLIMVFSLAHHLTLQFNGAQAVLRANPVIAGLVAFASFFCLLQPEDGALPLRWLGVAGLFVAILVGILSTRLFLFLFSFRKLHLHLPGGASDIAIPQAFNALVPGMLTVVVFAACGTLMLSETGMSLHEAVYRLLRWPFDSIGEGLGRGMMYILSLHGLWFAGVHGSNVLDPITHDIYGAAILANEAAAAAGMPLPYVMTKTFMDTFVFMGGAGTGISLALALAFWGKTQASRRIGLIALVPGVFNINEVLLFGLPIVLNPLMLIPFLVTPLLLSAISYVSVVTGLVPGTSVETQWTTPILLNGYLSTGSLRGTLLQIVNIGIGMFVYVPFVLLANKIRVKQIRSAFRRLLELSCAPAGSSRHILDHDGDVGSLARSLLVDLEYDYKHGRGLYLEFQPQIASATGRVKGVEALLRWNHVSYGSIPAPITIALAEDSGLIGAIGLWVFDTACAVRRDWLDRGIEDLTMSVNVSALQLRRGFPQKLLESLHAHGLPPSLVSLEVTESAALGADTPESRILTHLYESGLLLAIDDFGMGHSSLKYLKQFPVSAVKIDGAISREVVTNPICQDIVASITRLCRARRMTSVAEFVEDDAQIAVLRRLGCDVFQGYRYSRPLLAGDCLRFILETNSRVASAEAGPQPVGPHTAPAGTEGSDGPDGTRRGEA</sequence>
<dbReference type="InterPro" id="IPR051088">
    <property type="entry name" value="PTS_Sugar-EIIC/EIIB"/>
</dbReference>
<dbReference type="GO" id="GO:0008982">
    <property type="term" value="F:protein-N(PI)-phosphohistidine-sugar phosphotransferase activity"/>
    <property type="evidence" value="ECO:0007669"/>
    <property type="project" value="InterPro"/>
</dbReference>
<feature type="transmembrane region" description="Helical" evidence="9">
    <location>
        <begin position="402"/>
        <end position="422"/>
    </location>
</feature>
<name>A0A9D1R211_9BACT</name>
<keyword evidence="7 9" id="KW-0472">Membrane</keyword>
<keyword evidence="4" id="KW-0762">Sugar transport</keyword>
<feature type="transmembrane region" description="Helical" evidence="9">
    <location>
        <begin position="264"/>
        <end position="282"/>
    </location>
</feature>
<dbReference type="InterPro" id="IPR035919">
    <property type="entry name" value="EAL_sf"/>
</dbReference>
<dbReference type="EMBL" id="DXGI01000216">
    <property type="protein sequence ID" value="HIW78656.1"/>
    <property type="molecule type" value="Genomic_DNA"/>
</dbReference>
<feature type="transmembrane region" description="Helical" evidence="9">
    <location>
        <begin position="352"/>
        <end position="374"/>
    </location>
</feature>
<keyword evidence="3" id="KW-1003">Cell membrane</keyword>
<evidence type="ECO:0000256" key="5">
    <source>
        <dbReference type="ARBA" id="ARBA00022692"/>
    </source>
</evidence>
<evidence type="ECO:0000259" key="10">
    <source>
        <dbReference type="PROSITE" id="PS50883"/>
    </source>
</evidence>
<evidence type="ECO:0000256" key="8">
    <source>
        <dbReference type="SAM" id="MobiDB-lite"/>
    </source>
</evidence>
<feature type="transmembrane region" description="Helical" evidence="9">
    <location>
        <begin position="143"/>
        <end position="164"/>
    </location>
</feature>
<evidence type="ECO:0000259" key="11">
    <source>
        <dbReference type="PROSITE" id="PS51105"/>
    </source>
</evidence>
<comment type="subcellular location">
    <subcellularLocation>
        <location evidence="1">Cell membrane</location>
        <topology evidence="1">Multi-pass membrane protein</topology>
    </subcellularLocation>
</comment>
<feature type="domain" description="PTS EIIC type-3" evidence="11">
    <location>
        <begin position="12"/>
        <end position="418"/>
    </location>
</feature>
<dbReference type="CDD" id="cd01948">
    <property type="entry name" value="EAL"/>
    <property type="match status" value="1"/>
</dbReference>
<feature type="transmembrane region" description="Helical" evidence="9">
    <location>
        <begin position="82"/>
        <end position="100"/>
    </location>
</feature>
<evidence type="ECO:0000256" key="9">
    <source>
        <dbReference type="SAM" id="Phobius"/>
    </source>
</evidence>
<dbReference type="Pfam" id="PF02378">
    <property type="entry name" value="PTS_EIIC"/>
    <property type="match status" value="1"/>
</dbReference>
<keyword evidence="2" id="KW-0813">Transport</keyword>
<dbReference type="SMART" id="SM00052">
    <property type="entry name" value="EAL"/>
    <property type="match status" value="1"/>
</dbReference>
<dbReference type="InterPro" id="IPR004501">
    <property type="entry name" value="PTS_EIIC_3"/>
</dbReference>
<feature type="transmembrane region" description="Helical" evidence="9">
    <location>
        <begin position="325"/>
        <end position="346"/>
    </location>
</feature>
<protein>
    <submittedName>
        <fullName evidence="12">EAL domain-containing protein</fullName>
    </submittedName>
</protein>
<dbReference type="Proteomes" id="UP000824264">
    <property type="component" value="Unassembled WGS sequence"/>
</dbReference>
<accession>A0A9D1R211</accession>
<dbReference type="SUPFAM" id="SSF141868">
    <property type="entry name" value="EAL domain-like"/>
    <property type="match status" value="1"/>
</dbReference>
<gene>
    <name evidence="12" type="ORF">H9874_05885</name>
</gene>
<dbReference type="PROSITE" id="PS51105">
    <property type="entry name" value="PTS_EIIC_TYPE_3"/>
    <property type="match status" value="1"/>
</dbReference>
<feature type="transmembrane region" description="Helical" evidence="9">
    <location>
        <begin position="185"/>
        <end position="207"/>
    </location>
</feature>
<proteinExistence type="predicted"/>
<comment type="caution">
    <text evidence="12">The sequence shown here is derived from an EMBL/GenBank/DDBJ whole genome shotgun (WGS) entry which is preliminary data.</text>
</comment>
<dbReference type="Gene3D" id="3.20.20.450">
    <property type="entry name" value="EAL domain"/>
    <property type="match status" value="1"/>
</dbReference>
<dbReference type="AlphaFoldDB" id="A0A9D1R211"/>
<evidence type="ECO:0000256" key="7">
    <source>
        <dbReference type="ARBA" id="ARBA00023136"/>
    </source>
</evidence>
<feature type="transmembrane region" description="Helical" evidence="9">
    <location>
        <begin position="30"/>
        <end position="49"/>
    </location>
</feature>
<dbReference type="Pfam" id="PF00563">
    <property type="entry name" value="EAL"/>
    <property type="match status" value="1"/>
</dbReference>
<evidence type="ECO:0000313" key="13">
    <source>
        <dbReference type="Proteomes" id="UP000824264"/>
    </source>
</evidence>
<dbReference type="GO" id="GO:0005886">
    <property type="term" value="C:plasma membrane"/>
    <property type="evidence" value="ECO:0007669"/>
    <property type="project" value="UniProtKB-SubCell"/>
</dbReference>